<comment type="caution">
    <text evidence="1">The sequence shown here is derived from an EMBL/GenBank/DDBJ whole genome shotgun (WGS) entry which is preliminary data.</text>
</comment>
<protein>
    <submittedName>
        <fullName evidence="1">Uncharacterized protein</fullName>
    </submittedName>
</protein>
<dbReference type="Proteomes" id="UP001281614">
    <property type="component" value="Unassembled WGS sequence"/>
</dbReference>
<dbReference type="EMBL" id="VYYT01000499">
    <property type="protein sequence ID" value="KAK2733520.1"/>
    <property type="molecule type" value="Genomic_DNA"/>
</dbReference>
<evidence type="ECO:0000313" key="2">
    <source>
        <dbReference type="Proteomes" id="UP001281614"/>
    </source>
</evidence>
<dbReference type="AlphaFoldDB" id="A0AAD9Y1G5"/>
<reference evidence="1" key="1">
    <citation type="submission" date="2023-02" db="EMBL/GenBank/DDBJ databases">
        <title>Colletotrichum kahawae CIFC_Que2 genome sequencing and assembly.</title>
        <authorList>
            <person name="Baroncelli R."/>
        </authorList>
    </citation>
    <scope>NUCLEOTIDE SEQUENCE</scope>
    <source>
        <strain evidence="1">CIFC_Que2</strain>
    </source>
</reference>
<evidence type="ECO:0000313" key="1">
    <source>
        <dbReference type="EMBL" id="KAK2733520.1"/>
    </source>
</evidence>
<keyword evidence="2" id="KW-1185">Reference proteome</keyword>
<name>A0AAD9Y1G5_COLKA</name>
<organism evidence="1 2">
    <name type="scientific">Colletotrichum kahawae</name>
    <name type="common">Coffee berry disease fungus</name>
    <dbReference type="NCBI Taxonomy" id="34407"/>
    <lineage>
        <taxon>Eukaryota</taxon>
        <taxon>Fungi</taxon>
        <taxon>Dikarya</taxon>
        <taxon>Ascomycota</taxon>
        <taxon>Pezizomycotina</taxon>
        <taxon>Sordariomycetes</taxon>
        <taxon>Hypocreomycetidae</taxon>
        <taxon>Glomerellales</taxon>
        <taxon>Glomerellaceae</taxon>
        <taxon>Colletotrichum</taxon>
        <taxon>Colletotrichum gloeosporioides species complex</taxon>
    </lineage>
</organism>
<proteinExistence type="predicted"/>
<gene>
    <name evidence="1" type="ORF">CKAH01_08315</name>
</gene>
<accession>A0AAD9Y1G5</accession>
<sequence length="48" mass="5045">MACNEASGLICAKILKGEERIWEEAFVGGLCGTWGGVWDEGALFVGGI</sequence>